<keyword evidence="2" id="KW-1185">Reference proteome</keyword>
<gene>
    <name evidence="1" type="ORF">L6452_40494</name>
</gene>
<comment type="caution">
    <text evidence="1">The sequence shown here is derived from an EMBL/GenBank/DDBJ whole genome shotgun (WGS) entry which is preliminary data.</text>
</comment>
<evidence type="ECO:0000313" key="2">
    <source>
        <dbReference type="Proteomes" id="UP001055879"/>
    </source>
</evidence>
<dbReference type="EMBL" id="CM042062">
    <property type="protein sequence ID" value="KAI3669266.1"/>
    <property type="molecule type" value="Genomic_DNA"/>
</dbReference>
<evidence type="ECO:0000313" key="1">
    <source>
        <dbReference type="EMBL" id="KAI3669266.1"/>
    </source>
</evidence>
<proteinExistence type="predicted"/>
<accession>A0ACB8XM30</accession>
<name>A0ACB8XM30_ARCLA</name>
<reference evidence="1 2" key="2">
    <citation type="journal article" date="2022" name="Mol. Ecol. Resour.">
        <title>The genomes of chicory, endive, great burdock and yacon provide insights into Asteraceae paleo-polyploidization history and plant inulin production.</title>
        <authorList>
            <person name="Fan W."/>
            <person name="Wang S."/>
            <person name="Wang H."/>
            <person name="Wang A."/>
            <person name="Jiang F."/>
            <person name="Liu H."/>
            <person name="Zhao H."/>
            <person name="Xu D."/>
            <person name="Zhang Y."/>
        </authorList>
    </citation>
    <scope>NUCLEOTIDE SEQUENCE [LARGE SCALE GENOMIC DNA]</scope>
    <source>
        <strain evidence="2">cv. Niubang</strain>
    </source>
</reference>
<organism evidence="1 2">
    <name type="scientific">Arctium lappa</name>
    <name type="common">Greater burdock</name>
    <name type="synonym">Lappa major</name>
    <dbReference type="NCBI Taxonomy" id="4217"/>
    <lineage>
        <taxon>Eukaryota</taxon>
        <taxon>Viridiplantae</taxon>
        <taxon>Streptophyta</taxon>
        <taxon>Embryophyta</taxon>
        <taxon>Tracheophyta</taxon>
        <taxon>Spermatophyta</taxon>
        <taxon>Magnoliopsida</taxon>
        <taxon>eudicotyledons</taxon>
        <taxon>Gunneridae</taxon>
        <taxon>Pentapetalae</taxon>
        <taxon>asterids</taxon>
        <taxon>campanulids</taxon>
        <taxon>Asterales</taxon>
        <taxon>Asteraceae</taxon>
        <taxon>Carduoideae</taxon>
        <taxon>Cardueae</taxon>
        <taxon>Arctiinae</taxon>
        <taxon>Arctium</taxon>
    </lineage>
</organism>
<reference evidence="2" key="1">
    <citation type="journal article" date="2022" name="Mol. Ecol. Resour.">
        <title>The genomes of chicory, endive, great burdock and yacon provide insights into Asteraceae palaeo-polyploidization history and plant inulin production.</title>
        <authorList>
            <person name="Fan W."/>
            <person name="Wang S."/>
            <person name="Wang H."/>
            <person name="Wang A."/>
            <person name="Jiang F."/>
            <person name="Liu H."/>
            <person name="Zhao H."/>
            <person name="Xu D."/>
            <person name="Zhang Y."/>
        </authorList>
    </citation>
    <scope>NUCLEOTIDE SEQUENCE [LARGE SCALE GENOMIC DNA]</scope>
    <source>
        <strain evidence="2">cv. Niubang</strain>
    </source>
</reference>
<sequence length="629" mass="70728">MGVSNSKAETCEALRLCKERKKFMKQAIDSRYNLAAAHVVYLQSLGNIGIALRKFAESEFPLESSSKTPSPQIGCNGATGQSGSPPPNVRLSYMKSGVAAAVTVNLNPSKISNSNKVYVDDVESLSFTMSPPPPPPPPPPLSWDYFHPRDGSFRFMGHDGFEVNFNDTSDKDVTPPGSVKNNLTDANGTDSKDGCLPTEDPSEFMMSHRAKDFVWSIKEIENYFLRASKSGNEVLRMLEANKIQISYSEAKGTSTPSSLSILTCFRGDTPLFLHEPPHTPKVITWKRSASSLNPAGTASSDDDDNNENNFVEEFCMIAGRHSSTLDRLYAWERKLYDEVKASESIRKEYDQTCDQLRHQFAKDLKPHVMDKTRAVAKDLHSRMRVALHTVDSISKRIEKMRDDELQPQLVELIQGLIRMWKSMLECHHAQYITSSLAYHSKISKTATHHDESKNQITVVLQHAMECFGSSFADLVNSYSSYIESINGWLHNCIIQPKERVKNRRAFSPRRAVAPPIFVICRDWSTGFRSLPSQKLGDAIKDLLSHICRLSVEELENKRISTTENGEEMKNVDVTISNLNTIHSGLTKVLDRLTKFSEASLKMYEDMKQNSETFGNVYSNYRAPPRAYSI</sequence>
<protein>
    <submittedName>
        <fullName evidence="1">Uncharacterized protein</fullName>
    </submittedName>
</protein>
<dbReference type="Proteomes" id="UP001055879">
    <property type="component" value="Linkage Group LG16"/>
</dbReference>